<protein>
    <recommendedName>
        <fullName evidence="1">F-box domain-containing protein</fullName>
    </recommendedName>
</protein>
<dbReference type="Proteomes" id="UP000230002">
    <property type="component" value="Unassembled WGS sequence"/>
</dbReference>
<gene>
    <name evidence="2" type="ORF">GSI_12824</name>
</gene>
<organism evidence="2 3">
    <name type="scientific">Ganoderma sinense ZZ0214-1</name>
    <dbReference type="NCBI Taxonomy" id="1077348"/>
    <lineage>
        <taxon>Eukaryota</taxon>
        <taxon>Fungi</taxon>
        <taxon>Dikarya</taxon>
        <taxon>Basidiomycota</taxon>
        <taxon>Agaricomycotina</taxon>
        <taxon>Agaricomycetes</taxon>
        <taxon>Polyporales</taxon>
        <taxon>Polyporaceae</taxon>
        <taxon>Ganoderma</taxon>
    </lineage>
</organism>
<keyword evidence="3" id="KW-1185">Reference proteome</keyword>
<dbReference type="EMBL" id="AYKW01000056">
    <property type="protein sequence ID" value="PIL24937.1"/>
    <property type="molecule type" value="Genomic_DNA"/>
</dbReference>
<reference evidence="2 3" key="1">
    <citation type="journal article" date="2015" name="Sci. Rep.">
        <title>Chromosome-level genome map provides insights into diverse defense mechanisms in the medicinal fungus Ganoderma sinense.</title>
        <authorList>
            <person name="Zhu Y."/>
            <person name="Xu J."/>
            <person name="Sun C."/>
            <person name="Zhou S."/>
            <person name="Xu H."/>
            <person name="Nelson D.R."/>
            <person name="Qian J."/>
            <person name="Song J."/>
            <person name="Luo H."/>
            <person name="Xiang L."/>
            <person name="Li Y."/>
            <person name="Xu Z."/>
            <person name="Ji A."/>
            <person name="Wang L."/>
            <person name="Lu S."/>
            <person name="Hayward A."/>
            <person name="Sun W."/>
            <person name="Li X."/>
            <person name="Schwartz D.C."/>
            <person name="Wang Y."/>
            <person name="Chen S."/>
        </authorList>
    </citation>
    <scope>NUCLEOTIDE SEQUENCE [LARGE SCALE GENOMIC DNA]</scope>
    <source>
        <strain evidence="2 3">ZZ0214-1</strain>
    </source>
</reference>
<evidence type="ECO:0000313" key="2">
    <source>
        <dbReference type="EMBL" id="PIL24937.1"/>
    </source>
</evidence>
<sequence>MSIASLPVDVVRRILAASTVPALLRFSSTCRAADALVTEELNFRYDSLLSKYVNDGPAFRDALGTSCSVIAGSAAAAVCGIPNTYVPGDLDIYCDEDGTAIMRDVLVTKEHYEVMSVRHQSQYTPSGSALRAAEVLIPITDLDRIYQMRLLEKQSSSDNIPNPAPAFNDNEYTSGISDIVHLRRGNFYIDLVTSSMPSSTFPVVNFWSTAPMRLIAPCSTHFVFLPKNRRSSLHL</sequence>
<proteinExistence type="predicted"/>
<dbReference type="AlphaFoldDB" id="A0A2G8RTT6"/>
<dbReference type="PROSITE" id="PS50181">
    <property type="entry name" value="FBOX"/>
    <property type="match status" value="1"/>
</dbReference>
<comment type="caution">
    <text evidence="2">The sequence shown here is derived from an EMBL/GenBank/DDBJ whole genome shotgun (WGS) entry which is preliminary data.</text>
</comment>
<accession>A0A2G8RTT6</accession>
<name>A0A2G8RTT6_9APHY</name>
<evidence type="ECO:0000259" key="1">
    <source>
        <dbReference type="PROSITE" id="PS50181"/>
    </source>
</evidence>
<feature type="domain" description="F-box" evidence="1">
    <location>
        <begin position="1"/>
        <end position="48"/>
    </location>
</feature>
<evidence type="ECO:0000313" key="3">
    <source>
        <dbReference type="Proteomes" id="UP000230002"/>
    </source>
</evidence>
<dbReference type="InterPro" id="IPR001810">
    <property type="entry name" value="F-box_dom"/>
</dbReference>